<dbReference type="Gene3D" id="3.90.550.10">
    <property type="entry name" value="Spore Coat Polysaccharide Biosynthesis Protein SpsA, Chain A"/>
    <property type="match status" value="1"/>
</dbReference>
<evidence type="ECO:0000313" key="2">
    <source>
        <dbReference type="Proteomes" id="UP001500298"/>
    </source>
</evidence>
<sequence>MNHMPAPIVLFVYNRPEHTRKTLEALKANTLADNSSLYIYADGLKEGSTKEQEQSLLETRAIIQEQQWCKNVEIIISDHNKGLAQSIVEGVTNTVNQYGRVIVLEDDIVTAPHFLEFMNEALTLYEKEERVMHIGGYTPQAFPKRDAFLPTEETFLIQFMTCWGWATWKDAWSKLNLDTAYLLEEIKKENRFKRFNLDGSITFHKQLEWNLEGKMKTWAIKWFTTIFLEDGLCLQPSRSIVRNIGFDGTGENSGELYDNVYAIEEFPTPISVKFLPIKESKEGRAYFKAFYQYANKKSLKRFLRKVKNKVKQILGVEIHD</sequence>
<dbReference type="Proteomes" id="UP001500298">
    <property type="component" value="Unassembled WGS sequence"/>
</dbReference>
<dbReference type="EMBL" id="BAABJX010000059">
    <property type="protein sequence ID" value="GAA4848532.1"/>
    <property type="molecule type" value="Genomic_DNA"/>
</dbReference>
<reference evidence="2" key="1">
    <citation type="journal article" date="2019" name="Int. J. Syst. Evol. Microbiol.">
        <title>The Global Catalogue of Microorganisms (GCM) 10K type strain sequencing project: providing services to taxonomists for standard genome sequencing and annotation.</title>
        <authorList>
            <consortium name="The Broad Institute Genomics Platform"/>
            <consortium name="The Broad Institute Genome Sequencing Center for Infectious Disease"/>
            <person name="Wu L."/>
            <person name="Ma J."/>
        </authorList>
    </citation>
    <scope>NUCLEOTIDE SEQUENCE [LARGE SCALE GENOMIC DNA]</scope>
    <source>
        <strain evidence="2">JCM 18326</strain>
    </source>
</reference>
<dbReference type="SUPFAM" id="SSF53448">
    <property type="entry name" value="Nucleotide-diphospho-sugar transferases"/>
    <property type="match status" value="1"/>
</dbReference>
<dbReference type="RefSeq" id="WP_345374457.1">
    <property type="nucleotide sequence ID" value="NZ_BAABJX010000059.1"/>
</dbReference>
<evidence type="ECO:0000313" key="1">
    <source>
        <dbReference type="EMBL" id="GAA4848532.1"/>
    </source>
</evidence>
<keyword evidence="2" id="KW-1185">Reference proteome</keyword>
<name>A0ABP9DL46_9BACT</name>
<gene>
    <name evidence="1" type="ORF">GCM10023331_36530</name>
</gene>
<dbReference type="InterPro" id="IPR029044">
    <property type="entry name" value="Nucleotide-diphossugar_trans"/>
</dbReference>
<accession>A0ABP9DL46</accession>
<organism evidence="1 2">
    <name type="scientific">Algivirga pacifica</name>
    <dbReference type="NCBI Taxonomy" id="1162670"/>
    <lineage>
        <taxon>Bacteria</taxon>
        <taxon>Pseudomonadati</taxon>
        <taxon>Bacteroidota</taxon>
        <taxon>Cytophagia</taxon>
        <taxon>Cytophagales</taxon>
        <taxon>Flammeovirgaceae</taxon>
        <taxon>Algivirga</taxon>
    </lineage>
</organism>
<comment type="caution">
    <text evidence="1">The sequence shown here is derived from an EMBL/GenBank/DDBJ whole genome shotgun (WGS) entry which is preliminary data.</text>
</comment>
<protein>
    <submittedName>
        <fullName evidence="1">Glycosyltransferase</fullName>
    </submittedName>
</protein>
<proteinExistence type="predicted"/>
<dbReference type="CDD" id="cd00761">
    <property type="entry name" value="Glyco_tranf_GTA_type"/>
    <property type="match status" value="1"/>
</dbReference>